<comment type="caution">
    <text evidence="1">The sequence shown here is derived from an EMBL/GenBank/DDBJ whole genome shotgun (WGS) entry which is preliminary data.</text>
</comment>
<sequence>MRDAVVISKYSEQYVSVSFPYRADYVDRIRSVPGRRWNPGGKTWLIPYTLANVAALTSLFRGAAELAGELEEECGFVREWEA</sequence>
<gene>
    <name evidence="1" type="ORF">DQG23_23435</name>
</gene>
<dbReference type="RefSeq" id="WP_113033317.1">
    <property type="nucleotide sequence ID" value="NZ_QMFB01000015.1"/>
</dbReference>
<name>A0A329MFJ3_9BACL</name>
<organism evidence="1 2">
    <name type="scientific">Paenibacillus contaminans</name>
    <dbReference type="NCBI Taxonomy" id="450362"/>
    <lineage>
        <taxon>Bacteria</taxon>
        <taxon>Bacillati</taxon>
        <taxon>Bacillota</taxon>
        <taxon>Bacilli</taxon>
        <taxon>Bacillales</taxon>
        <taxon>Paenibacillaceae</taxon>
        <taxon>Paenibacillus</taxon>
    </lineage>
</organism>
<dbReference type="EMBL" id="QMFB01000015">
    <property type="protein sequence ID" value="RAV18699.1"/>
    <property type="molecule type" value="Genomic_DNA"/>
</dbReference>
<evidence type="ECO:0000313" key="2">
    <source>
        <dbReference type="Proteomes" id="UP000250369"/>
    </source>
</evidence>
<dbReference type="OrthoDB" id="1915068at2"/>
<protein>
    <submittedName>
        <fullName evidence="1">Uncharacterized protein</fullName>
    </submittedName>
</protein>
<evidence type="ECO:0000313" key="1">
    <source>
        <dbReference type="EMBL" id="RAV18699.1"/>
    </source>
</evidence>
<dbReference type="Proteomes" id="UP000250369">
    <property type="component" value="Unassembled WGS sequence"/>
</dbReference>
<accession>A0A329MFJ3</accession>
<proteinExistence type="predicted"/>
<keyword evidence="2" id="KW-1185">Reference proteome</keyword>
<reference evidence="1 2" key="1">
    <citation type="journal article" date="2009" name="Int. J. Syst. Evol. Microbiol.">
        <title>Paenibacillus contaminans sp. nov., isolated from a contaminated laboratory plate.</title>
        <authorList>
            <person name="Chou J.H."/>
            <person name="Lee J.H."/>
            <person name="Lin M.C."/>
            <person name="Chang P.S."/>
            <person name="Arun A.B."/>
            <person name="Young C.C."/>
            <person name="Chen W.M."/>
        </authorList>
    </citation>
    <scope>NUCLEOTIDE SEQUENCE [LARGE SCALE GENOMIC DNA]</scope>
    <source>
        <strain evidence="1 2">CKOBP-6</strain>
    </source>
</reference>
<dbReference type="AlphaFoldDB" id="A0A329MFJ3"/>